<dbReference type="HOGENOM" id="CLU_2823231_0_0_9"/>
<comment type="caution">
    <text evidence="1">The sequence shown here is derived from an EMBL/GenBank/DDBJ whole genome shotgun (WGS) entry which is preliminary data.</text>
</comment>
<keyword evidence="2" id="KW-1185">Reference proteome</keyword>
<gene>
    <name evidence="1" type="ORF">HMPREF9081_0269</name>
</gene>
<protein>
    <submittedName>
        <fullName evidence="1">Uncharacterized protein</fullName>
    </submittedName>
</protein>
<organism evidence="1 2">
    <name type="scientific">Centipeda periodontii DSM 2778</name>
    <dbReference type="NCBI Taxonomy" id="888060"/>
    <lineage>
        <taxon>Bacteria</taxon>
        <taxon>Bacillati</taxon>
        <taxon>Bacillota</taxon>
        <taxon>Negativicutes</taxon>
        <taxon>Selenomonadales</taxon>
        <taxon>Selenomonadaceae</taxon>
        <taxon>Centipeda</taxon>
    </lineage>
</organism>
<evidence type="ECO:0000313" key="1">
    <source>
        <dbReference type="EMBL" id="EGK62265.1"/>
    </source>
</evidence>
<dbReference type="Proteomes" id="UP000004067">
    <property type="component" value="Unassembled WGS sequence"/>
</dbReference>
<reference evidence="1 2" key="1">
    <citation type="submission" date="2011-04" db="EMBL/GenBank/DDBJ databases">
        <authorList>
            <person name="Muzny D."/>
            <person name="Qin X."/>
            <person name="Deng J."/>
            <person name="Jiang H."/>
            <person name="Liu Y."/>
            <person name="Qu J."/>
            <person name="Song X.-Z."/>
            <person name="Zhang L."/>
            <person name="Thornton R."/>
            <person name="Coyle M."/>
            <person name="Francisco L."/>
            <person name="Jackson L."/>
            <person name="Javaid M."/>
            <person name="Korchina V."/>
            <person name="Kovar C."/>
            <person name="Mata R."/>
            <person name="Mathew T."/>
            <person name="Ngo R."/>
            <person name="Nguyen L."/>
            <person name="Nguyen N."/>
            <person name="Okwuonu G."/>
            <person name="Ongeri F."/>
            <person name="Pham C."/>
            <person name="Simmons D."/>
            <person name="Wilczek-Boney K."/>
            <person name="Hale W."/>
            <person name="Jakkamsetti A."/>
            <person name="Pham P."/>
            <person name="Ruth R."/>
            <person name="San Lucas F."/>
            <person name="Warren J."/>
            <person name="Zhang J."/>
            <person name="Zhao Z."/>
            <person name="Zhou C."/>
            <person name="Zhu D."/>
            <person name="Lee S."/>
            <person name="Bess C."/>
            <person name="Blankenburg K."/>
            <person name="Forbes L."/>
            <person name="Fu Q."/>
            <person name="Gubbala S."/>
            <person name="Hirani K."/>
            <person name="Jayaseelan J.C."/>
            <person name="Lara F."/>
            <person name="Munidasa M."/>
            <person name="Palculict T."/>
            <person name="Patil S."/>
            <person name="Pu L.-L."/>
            <person name="Saada N."/>
            <person name="Tang L."/>
            <person name="Weissenberger G."/>
            <person name="Zhu Y."/>
            <person name="Hemphill L."/>
            <person name="Shang Y."/>
            <person name="Youmans B."/>
            <person name="Ayvaz T."/>
            <person name="Ross M."/>
            <person name="Santibanez J."/>
            <person name="Aqrawi P."/>
            <person name="Gross S."/>
            <person name="Joshi V."/>
            <person name="Fowler G."/>
            <person name="Nazareth L."/>
            <person name="Reid J."/>
            <person name="Worley K."/>
            <person name="Petrosino J."/>
            <person name="Highlander S."/>
            <person name="Gibbs R."/>
        </authorList>
    </citation>
    <scope>NUCLEOTIDE SEQUENCE [LARGE SCALE GENOMIC DNA]</scope>
    <source>
        <strain evidence="1 2">DSM 2778</strain>
    </source>
</reference>
<dbReference type="STRING" id="888060.HMPREF9081_0269"/>
<proteinExistence type="predicted"/>
<accession>F5RJ34</accession>
<evidence type="ECO:0000313" key="2">
    <source>
        <dbReference type="Proteomes" id="UP000004067"/>
    </source>
</evidence>
<dbReference type="AlphaFoldDB" id="F5RJ34"/>
<name>F5RJ34_9FIRM</name>
<dbReference type="EMBL" id="AFHQ01000005">
    <property type="protein sequence ID" value="EGK62265.1"/>
    <property type="molecule type" value="Genomic_DNA"/>
</dbReference>
<sequence>MKPLTNQFPSPCGGLLLKSMQFQPQRIIGLMRFRPLAGGCCLNYSSKNLIISIIYKVSVPLRGAVA</sequence>